<feature type="domain" description="Glycoside hydrolase family 31 N-terminal" evidence="21">
    <location>
        <begin position="89"/>
        <end position="343"/>
    </location>
</feature>
<dbReference type="Pfam" id="PF13802">
    <property type="entry name" value="Gal_mutarotas_2"/>
    <property type="match status" value="1"/>
</dbReference>
<keyword evidence="7" id="KW-0256">Endoplasmic reticulum</keyword>
<dbReference type="EMBL" id="AAKN02039314">
    <property type="status" value="NOT_ANNOTATED_CDS"/>
    <property type="molecule type" value="Genomic_DNA"/>
</dbReference>
<dbReference type="FunCoup" id="H0V1E2">
    <property type="interactions" value="3950"/>
</dbReference>
<evidence type="ECO:0000256" key="2">
    <source>
        <dbReference type="ARBA" id="ARBA00004555"/>
    </source>
</evidence>
<dbReference type="AlphaFoldDB" id="H0V1E2"/>
<evidence type="ECO:0000256" key="13">
    <source>
        <dbReference type="ARBA" id="ARBA00052396"/>
    </source>
</evidence>
<dbReference type="PANTHER" id="PTHR22762:SF162">
    <property type="entry name" value="NEUTRAL ALPHA-GLUCOSIDASE AB"/>
    <property type="match status" value="1"/>
</dbReference>
<feature type="chain" id="PRO_5003541429" description="Neutral alpha-glucosidase AB" evidence="19">
    <location>
        <begin position="33"/>
        <end position="963"/>
    </location>
</feature>
<comment type="pathway">
    <text evidence="3">Glycan metabolism; N-glycan metabolism.</text>
</comment>
<evidence type="ECO:0000256" key="8">
    <source>
        <dbReference type="ARBA" id="ARBA00023034"/>
    </source>
</evidence>
<dbReference type="InParanoid" id="H0V1E2"/>
<comment type="similarity">
    <text evidence="4 17">Belongs to the glycosyl hydrolase 31 family.</text>
</comment>
<feature type="compositionally biased region" description="Basic and acidic residues" evidence="18">
    <location>
        <begin position="229"/>
        <end position="255"/>
    </location>
</feature>
<dbReference type="CTD" id="23193"/>
<comment type="subcellular location">
    <subcellularLocation>
        <location evidence="1">Endoplasmic reticulum</location>
    </subcellularLocation>
    <subcellularLocation>
        <location evidence="2">Golgi apparatus</location>
    </subcellularLocation>
</comment>
<keyword evidence="10 17" id="KW-0326">Glycosidase</keyword>
<proteinExistence type="inferred from homology"/>
<comment type="catalytic activity">
    <reaction evidence="13">
        <text>N(4)-(alpha-D-Glc-(1-&gt;3)-alpha-D-Glc-(1-&gt;3)-alpha-D-Man-(1-&gt;2)-alpha-D-Man-(1-&gt;2)-alpha-D-Man-(1-&gt;3)-[alpha-D-Man-(1-&gt;2)-alpha-D-Man-(1-&gt;3)-[alpha-D-Man-(1-&gt;2)-alpha-D-Man-(1-&gt;6)]-alpha-D-Man-(1-&gt;6)]-beta-D-Man-(1-&gt;4)-beta-D-GlcNAc-(1-&gt;4)-beta-D-GlcNAc)-L-asparaginyl-[protein] + H2O = N(4)-(alpha-D-Glc-(1-&gt;3)-alpha-D-Man-(1-&gt;2)-alpha-D-Man-(1-&gt;2)-alpha-D-Man-(1-&gt;3)-[alpha-D-Man-(1-&gt;2)-alpha-D-Man-(1-&gt;3)-[alpha-D-Man-(1-&gt;2)-alpha-D-Man-(1-&gt;6)]-alpha-D-Man-(1-&gt;6)]-beta-D-Man-(1-&gt;4)-beta-D-GlcNAc-(1-&gt;4)-beta-D-GlcNAc)-L-asparaginyl-[protein] + beta-D-glucose</text>
        <dbReference type="Rhea" id="RHEA:55996"/>
        <dbReference type="Rhea" id="RHEA-COMP:14355"/>
        <dbReference type="Rhea" id="RHEA-COMP:14357"/>
        <dbReference type="ChEBI" id="CHEBI:15377"/>
        <dbReference type="ChEBI" id="CHEBI:15903"/>
        <dbReference type="ChEBI" id="CHEBI:59080"/>
        <dbReference type="ChEBI" id="CHEBI:59082"/>
        <dbReference type="EC" id="3.2.1.207"/>
    </reaction>
</comment>
<evidence type="ECO:0000256" key="11">
    <source>
        <dbReference type="ARBA" id="ARBA00042895"/>
    </source>
</evidence>
<evidence type="ECO:0000256" key="18">
    <source>
        <dbReference type="SAM" id="MobiDB-lite"/>
    </source>
</evidence>
<feature type="domain" description="Glycoside hydrolase family 31 TIM barrel" evidence="20">
    <location>
        <begin position="406"/>
        <end position="733"/>
    </location>
</feature>
<evidence type="ECO:0000256" key="7">
    <source>
        <dbReference type="ARBA" id="ARBA00022824"/>
    </source>
</evidence>
<keyword evidence="9" id="KW-0325">Glycoprotein</keyword>
<dbReference type="SUPFAM" id="SSF51445">
    <property type="entry name" value="(Trans)glycosidases"/>
    <property type="match status" value="1"/>
</dbReference>
<dbReference type="OMA" id="TVHQPLW"/>
<evidence type="ECO:0000259" key="21">
    <source>
        <dbReference type="Pfam" id="PF13802"/>
    </source>
</evidence>
<evidence type="ECO:0000256" key="15">
    <source>
        <dbReference type="ARBA" id="ARBA00069533"/>
    </source>
</evidence>
<dbReference type="GO" id="GO:0006491">
    <property type="term" value="P:N-glycan processing"/>
    <property type="evidence" value="ECO:0007669"/>
    <property type="project" value="Ensembl"/>
</dbReference>
<evidence type="ECO:0000256" key="16">
    <source>
        <dbReference type="ARBA" id="ARBA00080367"/>
    </source>
</evidence>
<gene>
    <name evidence="23" type="primary">GANAB</name>
</gene>
<evidence type="ECO:0000259" key="22">
    <source>
        <dbReference type="Pfam" id="PF21365"/>
    </source>
</evidence>
<dbReference type="PROSITE" id="PS00707">
    <property type="entry name" value="GLYCOSYL_HYDROL_F31_2"/>
    <property type="match status" value="1"/>
</dbReference>
<dbReference type="Ensembl" id="ENSCPOT00000003703.3">
    <property type="protein sequence ID" value="ENSCPOP00000003304.2"/>
    <property type="gene ID" value="ENSCPOG00000003659.4"/>
</dbReference>
<evidence type="ECO:0000256" key="5">
    <source>
        <dbReference type="ARBA" id="ARBA00022729"/>
    </source>
</evidence>
<dbReference type="eggNOG" id="KOG1066">
    <property type="taxonomic scope" value="Eukaryota"/>
</dbReference>
<keyword evidence="8" id="KW-0333">Golgi apparatus</keyword>
<dbReference type="PANTHER" id="PTHR22762">
    <property type="entry name" value="ALPHA-GLUCOSIDASE"/>
    <property type="match status" value="1"/>
</dbReference>
<dbReference type="InterPro" id="IPR048395">
    <property type="entry name" value="Glyco_hydro_31_C"/>
</dbReference>
<dbReference type="GO" id="GO:0005975">
    <property type="term" value="P:carbohydrate metabolic process"/>
    <property type="evidence" value="ECO:0007669"/>
    <property type="project" value="InterPro"/>
</dbReference>
<dbReference type="GeneTree" id="ENSGT00940000159139"/>
<dbReference type="Pfam" id="PF01055">
    <property type="entry name" value="Glyco_hydro_31_2nd"/>
    <property type="match status" value="1"/>
</dbReference>
<dbReference type="STRING" id="10141.ENSCPOP00000003304"/>
<evidence type="ECO:0000313" key="24">
    <source>
        <dbReference type="Proteomes" id="UP000005447"/>
    </source>
</evidence>
<dbReference type="GO" id="GO:0033919">
    <property type="term" value="F:glucan 1,3-alpha-glucosidase activity"/>
    <property type="evidence" value="ECO:0007669"/>
    <property type="project" value="Ensembl"/>
</dbReference>
<dbReference type="InterPro" id="IPR011013">
    <property type="entry name" value="Gal_mutarotase_sf_dom"/>
</dbReference>
<keyword evidence="6 17" id="KW-0378">Hydrolase</keyword>
<dbReference type="KEGG" id="cpoc:100731374"/>
<dbReference type="SUPFAM" id="SSF51011">
    <property type="entry name" value="Glycosyl hydrolase domain"/>
    <property type="match status" value="1"/>
</dbReference>
<dbReference type="Proteomes" id="UP000005447">
    <property type="component" value="Unassembled WGS sequence"/>
</dbReference>
<dbReference type="GeneID" id="100731374"/>
<dbReference type="OrthoDB" id="3237269at2759"/>
<dbReference type="SUPFAM" id="SSF74650">
    <property type="entry name" value="Galactose mutarotase-like"/>
    <property type="match status" value="1"/>
</dbReference>
<dbReference type="HOGENOM" id="CLU_000631_7_0_1"/>
<evidence type="ECO:0000256" key="6">
    <source>
        <dbReference type="ARBA" id="ARBA00022801"/>
    </source>
</evidence>
<dbReference type="Pfam" id="PF21365">
    <property type="entry name" value="Glyco_hydro_31_3rd"/>
    <property type="match status" value="1"/>
</dbReference>
<dbReference type="FunFam" id="2.60.40.1180:FF:000023">
    <property type="entry name" value="neutral alpha-glucosidase AB isoform X2"/>
    <property type="match status" value="1"/>
</dbReference>
<dbReference type="InterPro" id="IPR025887">
    <property type="entry name" value="Glyco_hydro_31_N_dom"/>
</dbReference>
<dbReference type="GO" id="GO:0106407">
    <property type="term" value="F:Glc2Man9GlcNAc2 oligosaccharide glucosidase activity"/>
    <property type="evidence" value="ECO:0007669"/>
    <property type="project" value="UniProtKB-EC"/>
</dbReference>
<dbReference type="PROSITE" id="PS00129">
    <property type="entry name" value="GLYCOSYL_HYDROL_F31_1"/>
    <property type="match status" value="1"/>
</dbReference>
<dbReference type="GO" id="GO:0017177">
    <property type="term" value="C:glucosidase II complex"/>
    <property type="evidence" value="ECO:0007669"/>
    <property type="project" value="Ensembl"/>
</dbReference>
<evidence type="ECO:0000256" key="19">
    <source>
        <dbReference type="SAM" id="SignalP"/>
    </source>
</evidence>
<evidence type="ECO:0000256" key="9">
    <source>
        <dbReference type="ARBA" id="ARBA00023180"/>
    </source>
</evidence>
<dbReference type="Bgee" id="ENSCPOG00000003659">
    <property type="expression patterns" value="Expressed in ovary and 13 other cell types or tissues"/>
</dbReference>
<dbReference type="GO" id="GO:0030246">
    <property type="term" value="F:carbohydrate binding"/>
    <property type="evidence" value="ECO:0007669"/>
    <property type="project" value="InterPro"/>
</dbReference>
<dbReference type="FunFam" id="2.60.40.1760:FF:000002">
    <property type="entry name" value="neutral alpha-glucosidase AB isoform X1"/>
    <property type="match status" value="1"/>
</dbReference>
<reference evidence="24" key="1">
    <citation type="journal article" date="2011" name="Nature">
        <title>A high-resolution map of human evolutionary constraint using 29 mammals.</title>
        <authorList>
            <person name="Lindblad-Toh K."/>
            <person name="Garber M."/>
            <person name="Zuk O."/>
            <person name="Lin M.F."/>
            <person name="Parker B.J."/>
            <person name="Washietl S."/>
            <person name="Kheradpour P."/>
            <person name="Ernst J."/>
            <person name="Jordan G."/>
            <person name="Mauceli E."/>
            <person name="Ward L.D."/>
            <person name="Lowe C.B."/>
            <person name="Holloway A.K."/>
            <person name="Clamp M."/>
            <person name="Gnerre S."/>
            <person name="Alfoldi J."/>
            <person name="Beal K."/>
            <person name="Chang J."/>
            <person name="Clawson H."/>
            <person name="Cuff J."/>
            <person name="Di Palma F."/>
            <person name="Fitzgerald S."/>
            <person name="Flicek P."/>
            <person name="Guttman M."/>
            <person name="Hubisz M.J."/>
            <person name="Jaffe D.B."/>
            <person name="Jungreis I."/>
            <person name="Kent W.J."/>
            <person name="Kostka D."/>
            <person name="Lara M."/>
            <person name="Martins A.L."/>
            <person name="Massingham T."/>
            <person name="Moltke I."/>
            <person name="Raney B.J."/>
            <person name="Rasmussen M.D."/>
            <person name="Robinson J."/>
            <person name="Stark A."/>
            <person name="Vilella A.J."/>
            <person name="Wen J."/>
            <person name="Xie X."/>
            <person name="Zody M.C."/>
            <person name="Baldwin J."/>
            <person name="Bloom T."/>
            <person name="Chin C.W."/>
            <person name="Heiman D."/>
            <person name="Nicol R."/>
            <person name="Nusbaum C."/>
            <person name="Young S."/>
            <person name="Wilkinson J."/>
            <person name="Worley K.C."/>
            <person name="Kovar C.L."/>
            <person name="Muzny D.M."/>
            <person name="Gibbs R.A."/>
            <person name="Cree A."/>
            <person name="Dihn H.H."/>
            <person name="Fowler G."/>
            <person name="Jhangiani S."/>
            <person name="Joshi V."/>
            <person name="Lee S."/>
            <person name="Lewis L.R."/>
            <person name="Nazareth L.V."/>
            <person name="Okwuonu G."/>
            <person name="Santibanez J."/>
            <person name="Warren W.C."/>
            <person name="Mardis E.R."/>
            <person name="Weinstock G.M."/>
            <person name="Wilson R.K."/>
            <person name="Delehaunty K."/>
            <person name="Dooling D."/>
            <person name="Fronik C."/>
            <person name="Fulton L."/>
            <person name="Fulton B."/>
            <person name="Graves T."/>
            <person name="Minx P."/>
            <person name="Sodergren E."/>
            <person name="Birney E."/>
            <person name="Margulies E.H."/>
            <person name="Herrero J."/>
            <person name="Green E.D."/>
            <person name="Haussler D."/>
            <person name="Siepel A."/>
            <person name="Goldman N."/>
            <person name="Pollard K.S."/>
            <person name="Pedersen J.S."/>
            <person name="Lander E.S."/>
            <person name="Kellis M."/>
        </authorList>
    </citation>
    <scope>NUCLEOTIDE SEQUENCE [LARGE SCALE GENOMIC DNA]</scope>
    <source>
        <strain evidence="24">2N</strain>
    </source>
</reference>
<dbReference type="Gene3D" id="3.20.20.80">
    <property type="entry name" value="Glycosidases"/>
    <property type="match status" value="2"/>
</dbReference>
<evidence type="ECO:0000313" key="23">
    <source>
        <dbReference type="Ensembl" id="ENSCPOP00000003304.2"/>
    </source>
</evidence>
<dbReference type="InterPro" id="IPR000322">
    <property type="entry name" value="Glyco_hydro_31_TIM"/>
</dbReference>
<dbReference type="EC" id="3.2.1.207" evidence="14"/>
<dbReference type="RefSeq" id="XP_003467969.2">
    <property type="nucleotide sequence ID" value="XM_003467921.5"/>
</dbReference>
<evidence type="ECO:0000256" key="17">
    <source>
        <dbReference type="RuleBase" id="RU361185"/>
    </source>
</evidence>
<comment type="catalytic activity">
    <reaction evidence="12">
        <text>N(4)-(alpha-D-Glc-(1-&gt;3)-alpha-D-Man-(1-&gt;2)-alpha-D-Man-(1-&gt;2)-alpha-D-Man-(1-&gt;3)-[alpha-D-Man-(1-&gt;2)-alpha-D-Man-(1-&gt;3)-[alpha-D-Man-(1-&gt;2)-alpha-D-Man-(1-&gt;6)]-alpha-D-Man-(1-&gt;6)]-beta-D-Man-(1-&gt;4)-beta-D-GlcNAc-(1-&gt;4)-beta-D-GlcNAc)-L-asparaginyl-[protein] + H2O = N(4)-(alpha-D-Man-(1-&gt;2)-alpha-D-Man-(1-&gt;2)-alpha-D-Man-(1-&gt;3)-[alpha-D-Man-(1-&gt;2)-alpha-D-Man-(1-&gt;3)-[alpha-D-Man-(1-&gt;2)-alpha-D-Man-(1-&gt;6)]-alpha-D-Man-(1-&gt;6)]-beta-D-Man-(1-&gt;4)-beta-D-GlcNAc-(1-&gt;4)-beta-D-GlcNAc)-L-asparaginyl-[protein] (N-glucan mannose isomer 9A1,2,3B1,2,3) + beta-D-glucose</text>
        <dbReference type="Rhea" id="RHEA:56000"/>
        <dbReference type="Rhea" id="RHEA-COMP:14356"/>
        <dbReference type="Rhea" id="RHEA-COMP:14357"/>
        <dbReference type="ChEBI" id="CHEBI:15377"/>
        <dbReference type="ChEBI" id="CHEBI:15903"/>
        <dbReference type="ChEBI" id="CHEBI:59080"/>
        <dbReference type="ChEBI" id="CHEBI:139493"/>
        <dbReference type="EC" id="3.2.1.207"/>
    </reaction>
</comment>
<dbReference type="InterPro" id="IPR030459">
    <property type="entry name" value="Glyco_hydro_31_CS"/>
</dbReference>
<dbReference type="InterPro" id="IPR030458">
    <property type="entry name" value="Glyco_hydro_31_AS"/>
</dbReference>
<keyword evidence="24" id="KW-1185">Reference proteome</keyword>
<reference evidence="23" key="3">
    <citation type="submission" date="2025-09" db="UniProtKB">
        <authorList>
            <consortium name="Ensembl"/>
        </authorList>
    </citation>
    <scope>IDENTIFICATION</scope>
    <source>
        <strain evidence="23">2N</strain>
    </source>
</reference>
<sequence length="963" mass="109007">MAAVVEVVARRRRYRMGLMLVFLGLFMGNALAVDRSNFKTCDESSFCKRQRSLRPGLSPYRALLDSLQLGPDGLTVQLVHEVTKVVLVLELQGLQKNMTRFRLDELQPLHPRYRVSDVLVADPAPARLSVSGRDDNSVELTVAEGPYKIILTAKPFRLDLLEGRSLLLSVNARGLLEFEHQRHRRVPFSDKVSLTLGSMWDKIKNIFSRQGARDPAEVDGAQPEAAAGDGDKPEEPTEREEPGAWEETFKTHSDSKPYGPTSVGLDFSLPGMEHVYGIPEHADSLRLKVTEGGEPYRLYNLDVFQYELDNPMALYGSVPVLLAHSPHRDLGIFWLNAAETWVDISSNTAGKTLFGKMLDYLQGSGETPQTDVRWMSESGIIDVFLLLGPSVFDVFRQYTSLTGTQALPPLFSLGYHQSRWNYRDEADVLQVDQGFDDHNFPCDVIWLDIEHADGKRYFTWDPSRFPQPHSMLQHLASKRRKLVAIVDPHIKVDSGYRVHEELRNQGLYVKTRDGSDYEGWCWPGSAGYPDFINPATRAWWASMFSFDNYEGSAPNLFIWNDMNEPSVFNGPEVTMLKDAQHYGGWEHRDVHNIYGFYVHMATAEGLIQRSGGVERPFVLSRAFFAGSQRFGAVWTGDNTAEWDHLKISIPMCLSMGLVGLSFCGADVGGFFKNPDPELLVRWYQMGAFQPFFRAHAHLDTVRREPWLLPAQHQEVIREALGQRYSLLPYWYTLFYRAHIEGVPVMRPLWVQYPQDVTTFSIDDQFLLGDALLVHPVSDAGAHGVQVYLPGSGEVWYNIQSYQKHHGPQTLYLPVTLSSIPVFQRGGTVVPRWMRVRRSSDCMKDDPITLFVALSPQGMAQGELFLDDGHSFNYQTRQEFLLRRFSFSQNTLVSSSADLRGHFETPVWIERVVIMGAEKPATVVLQVPGSPESHLSFQHNTETSTLVVRKPGVSVASDWSIQLR</sequence>
<dbReference type="InterPro" id="IPR017853">
    <property type="entry name" value="GH"/>
</dbReference>
<reference evidence="23" key="2">
    <citation type="submission" date="2025-08" db="UniProtKB">
        <authorList>
            <consortium name="Ensembl"/>
        </authorList>
    </citation>
    <scope>IDENTIFICATION</scope>
    <source>
        <strain evidence="23">2N</strain>
    </source>
</reference>
<dbReference type="Gene3D" id="2.60.40.1760">
    <property type="entry name" value="glycosyl hydrolase (family 31)"/>
    <property type="match status" value="1"/>
</dbReference>
<dbReference type="InterPro" id="IPR013780">
    <property type="entry name" value="Glyco_hydro_b"/>
</dbReference>
<evidence type="ECO:0000256" key="3">
    <source>
        <dbReference type="ARBA" id="ARBA00004833"/>
    </source>
</evidence>
<feature type="domain" description="Glycosyl hydrolase family 31 C-terminal" evidence="22">
    <location>
        <begin position="741"/>
        <end position="829"/>
    </location>
</feature>
<dbReference type="FunFam" id="3.20.20.80:FF:000039">
    <property type="entry name" value="Glucosidase, alpha neutral C"/>
    <property type="match status" value="1"/>
</dbReference>
<evidence type="ECO:0000256" key="14">
    <source>
        <dbReference type="ARBA" id="ARBA00067008"/>
    </source>
</evidence>
<name>H0V1E2_CAVPO</name>
<evidence type="ECO:0000256" key="4">
    <source>
        <dbReference type="ARBA" id="ARBA00007806"/>
    </source>
</evidence>
<dbReference type="FunFam" id="3.20.20.80:FF:000046">
    <property type="entry name" value="Glucosidase alpha, neutral C"/>
    <property type="match status" value="1"/>
</dbReference>
<accession>H0V1E2</accession>
<dbReference type="CDD" id="cd06603">
    <property type="entry name" value="GH31_GANC_GANAB_alpha"/>
    <property type="match status" value="1"/>
</dbReference>
<dbReference type="CDD" id="cd14752">
    <property type="entry name" value="GH31_N"/>
    <property type="match status" value="1"/>
</dbReference>
<dbReference type="Gene3D" id="2.60.40.1180">
    <property type="entry name" value="Golgi alpha-mannosidase II"/>
    <property type="match status" value="2"/>
</dbReference>
<evidence type="ECO:0000259" key="20">
    <source>
        <dbReference type="Pfam" id="PF01055"/>
    </source>
</evidence>
<dbReference type="VEuPathDB" id="HostDB:ENSCPOG00000003659"/>
<evidence type="ECO:0000256" key="12">
    <source>
        <dbReference type="ARBA" id="ARBA00050632"/>
    </source>
</evidence>
<evidence type="ECO:0000256" key="1">
    <source>
        <dbReference type="ARBA" id="ARBA00004240"/>
    </source>
</evidence>
<dbReference type="GO" id="GO:0005794">
    <property type="term" value="C:Golgi apparatus"/>
    <property type="evidence" value="ECO:0007669"/>
    <property type="project" value="UniProtKB-SubCell"/>
</dbReference>
<feature type="region of interest" description="Disordered" evidence="18">
    <location>
        <begin position="211"/>
        <end position="256"/>
    </location>
</feature>
<protein>
    <recommendedName>
        <fullName evidence="15">Neutral alpha-glucosidase AB</fullName>
        <ecNumber evidence="14">3.2.1.207</ecNumber>
    </recommendedName>
    <alternativeName>
        <fullName evidence="16">Alpha-glucosidase 2</fullName>
    </alternativeName>
    <alternativeName>
        <fullName evidence="11">Glucosidase II subunit alpha</fullName>
    </alternativeName>
</protein>
<organism evidence="23 24">
    <name type="scientific">Cavia porcellus</name>
    <name type="common">Guinea pig</name>
    <dbReference type="NCBI Taxonomy" id="10141"/>
    <lineage>
        <taxon>Eukaryota</taxon>
        <taxon>Metazoa</taxon>
        <taxon>Chordata</taxon>
        <taxon>Craniata</taxon>
        <taxon>Vertebrata</taxon>
        <taxon>Euteleostomi</taxon>
        <taxon>Mammalia</taxon>
        <taxon>Eutheria</taxon>
        <taxon>Euarchontoglires</taxon>
        <taxon>Glires</taxon>
        <taxon>Rodentia</taxon>
        <taxon>Hystricomorpha</taxon>
        <taxon>Caviidae</taxon>
        <taxon>Cavia</taxon>
    </lineage>
</organism>
<feature type="signal peptide" evidence="19">
    <location>
        <begin position="1"/>
        <end position="32"/>
    </location>
</feature>
<evidence type="ECO:0000256" key="10">
    <source>
        <dbReference type="ARBA" id="ARBA00023295"/>
    </source>
</evidence>
<keyword evidence="5 19" id="KW-0732">Signal</keyword>